<proteinExistence type="predicted"/>
<evidence type="ECO:0000256" key="2">
    <source>
        <dbReference type="SAM" id="MobiDB-lite"/>
    </source>
</evidence>
<keyword evidence="4" id="KW-1185">Reference proteome</keyword>
<feature type="region of interest" description="Disordered" evidence="2">
    <location>
        <begin position="191"/>
        <end position="222"/>
    </location>
</feature>
<name>A0A1Y1IFG8_KLENI</name>
<evidence type="ECO:0000313" key="3">
    <source>
        <dbReference type="EMBL" id="GAQ87506.1"/>
    </source>
</evidence>
<feature type="region of interest" description="Disordered" evidence="2">
    <location>
        <begin position="269"/>
        <end position="455"/>
    </location>
</feature>
<feature type="region of interest" description="Disordered" evidence="2">
    <location>
        <begin position="467"/>
        <end position="519"/>
    </location>
</feature>
<feature type="compositionally biased region" description="Polar residues" evidence="2">
    <location>
        <begin position="359"/>
        <end position="378"/>
    </location>
</feature>
<feature type="compositionally biased region" description="Basic and acidic residues" evidence="2">
    <location>
        <begin position="300"/>
        <end position="314"/>
    </location>
</feature>
<dbReference type="Proteomes" id="UP000054558">
    <property type="component" value="Unassembled WGS sequence"/>
</dbReference>
<feature type="coiled-coil region" evidence="1">
    <location>
        <begin position="538"/>
        <end position="586"/>
    </location>
</feature>
<gene>
    <name evidence="3" type="ORF">KFL_003570150</name>
</gene>
<keyword evidence="1" id="KW-0175">Coiled coil</keyword>
<organism evidence="3 4">
    <name type="scientific">Klebsormidium nitens</name>
    <name type="common">Green alga</name>
    <name type="synonym">Ulothrix nitens</name>
    <dbReference type="NCBI Taxonomy" id="105231"/>
    <lineage>
        <taxon>Eukaryota</taxon>
        <taxon>Viridiplantae</taxon>
        <taxon>Streptophyta</taxon>
        <taxon>Klebsormidiophyceae</taxon>
        <taxon>Klebsormidiales</taxon>
        <taxon>Klebsormidiaceae</taxon>
        <taxon>Klebsormidium</taxon>
    </lineage>
</organism>
<accession>A0A1Y1IFG8</accession>
<evidence type="ECO:0000256" key="1">
    <source>
        <dbReference type="SAM" id="Coils"/>
    </source>
</evidence>
<sequence>MSSGMVISGSMVASFLENRPFTRSLSGKKTASSLEALHTGPALRNNHALKLEEVRNVQSDTELLTSFGEATLPSPGALDNREGVSEFLSDIGPSPKWGDMIAKGEWSLPGGLGEELPSLFDAHASFPPQRPDTDATMIDTEEGINGSVEQTQPPASADVSMGDVDNGNVDNGNPAATDTFLSSLFDWDKLGNTPTPKKEEGAQNGGPVANAARPQPKAPSPAIRYTRSRSFELRKLVEQKGYSADNVMKAIDEGKVDPAVVWAKAAAENAAASRPAQENGVKTEQAGVSKGPGDVNNGQPEKERPPDMAEELKRLVNRTNQQTTVPIRGSRQSPHQSPLSYLSPRLRELLDAQLPDSPFPSSITQSEGASGNAGAQNPSVPPLMTVPLTQPRHRGRPQPLKGLTSAQKIEPLRAASSDPGSLSRKRGPSTEMLPPVKRSSSNVSDNALGLGRTSSSISEVVRAYSEIRTSEKPPIAKPAETKRRGRGEKETKPAPRKTPQPQPQSKPPAPVRPPVVSPVVAPSHDVTQLQLVIKAQKADQLEEENRGLKQYLTFLNKKDGLQTKLIEQLEQQLMRVTEERDKLLAATKKR</sequence>
<feature type="compositionally biased region" description="Polar residues" evidence="2">
    <location>
        <begin position="317"/>
        <end position="340"/>
    </location>
</feature>
<protein>
    <submittedName>
        <fullName evidence="3">Uncharacterized protein</fullName>
    </submittedName>
</protein>
<dbReference type="AlphaFoldDB" id="A0A1Y1IFG8"/>
<reference evidence="3 4" key="1">
    <citation type="journal article" date="2014" name="Nat. Commun.">
        <title>Klebsormidium flaccidum genome reveals primary factors for plant terrestrial adaptation.</title>
        <authorList>
            <person name="Hori K."/>
            <person name="Maruyama F."/>
            <person name="Fujisawa T."/>
            <person name="Togashi T."/>
            <person name="Yamamoto N."/>
            <person name="Seo M."/>
            <person name="Sato S."/>
            <person name="Yamada T."/>
            <person name="Mori H."/>
            <person name="Tajima N."/>
            <person name="Moriyama T."/>
            <person name="Ikeuchi M."/>
            <person name="Watanabe M."/>
            <person name="Wada H."/>
            <person name="Kobayashi K."/>
            <person name="Saito M."/>
            <person name="Masuda T."/>
            <person name="Sasaki-Sekimoto Y."/>
            <person name="Mashiguchi K."/>
            <person name="Awai K."/>
            <person name="Shimojima M."/>
            <person name="Masuda S."/>
            <person name="Iwai M."/>
            <person name="Nobusawa T."/>
            <person name="Narise T."/>
            <person name="Kondo S."/>
            <person name="Saito H."/>
            <person name="Sato R."/>
            <person name="Murakawa M."/>
            <person name="Ihara Y."/>
            <person name="Oshima-Yamada Y."/>
            <person name="Ohtaka K."/>
            <person name="Satoh M."/>
            <person name="Sonobe K."/>
            <person name="Ishii M."/>
            <person name="Ohtani R."/>
            <person name="Kanamori-Sato M."/>
            <person name="Honoki R."/>
            <person name="Miyazaki D."/>
            <person name="Mochizuki H."/>
            <person name="Umetsu J."/>
            <person name="Higashi K."/>
            <person name="Shibata D."/>
            <person name="Kamiya Y."/>
            <person name="Sato N."/>
            <person name="Nakamura Y."/>
            <person name="Tabata S."/>
            <person name="Ida S."/>
            <person name="Kurokawa K."/>
            <person name="Ohta H."/>
        </authorList>
    </citation>
    <scope>NUCLEOTIDE SEQUENCE [LARGE SCALE GENOMIC DNA]</scope>
    <source>
        <strain evidence="3 4">NIES-2285</strain>
    </source>
</reference>
<evidence type="ECO:0000313" key="4">
    <source>
        <dbReference type="Proteomes" id="UP000054558"/>
    </source>
</evidence>
<feature type="compositionally biased region" description="Basic and acidic residues" evidence="2">
    <location>
        <begin position="479"/>
        <end position="493"/>
    </location>
</feature>
<feature type="compositionally biased region" description="Pro residues" evidence="2">
    <location>
        <begin position="496"/>
        <end position="516"/>
    </location>
</feature>
<dbReference type="EMBL" id="DF237306">
    <property type="protein sequence ID" value="GAQ87506.1"/>
    <property type="molecule type" value="Genomic_DNA"/>
</dbReference>